<evidence type="ECO:0000256" key="3">
    <source>
        <dbReference type="ARBA" id="ARBA00022729"/>
    </source>
</evidence>
<reference evidence="7" key="2">
    <citation type="submission" date="2025-09" db="UniProtKB">
        <authorList>
            <consortium name="Ensembl"/>
        </authorList>
    </citation>
    <scope>IDENTIFICATION</scope>
</reference>
<dbReference type="PANTHER" id="PTHR45785">
    <property type="entry name" value="COMPLEMENT FACTOR H-RELATED"/>
    <property type="match status" value="1"/>
</dbReference>
<sequence>MGGNYVTCTDREWSQAPTCQGTNLCFHLAIDGVKKSRYMPGESASYQCWQGFQMTGASTVTCQNGNWTELPKCKSRKCGPPPVIENGDLLSFAKNEYLHDESLEYKCPNLYVMKGSQYITCTNGQWTSPPVCLGRLKHMLCGQRLHDCSSFLLL</sequence>
<evidence type="ECO:0000256" key="2">
    <source>
        <dbReference type="ARBA" id="ARBA00022659"/>
    </source>
</evidence>
<dbReference type="FunFam" id="2.10.70.10:FF:000026">
    <property type="entry name" value="Complement inhibitory factor H"/>
    <property type="match status" value="1"/>
</dbReference>
<evidence type="ECO:0000313" key="7">
    <source>
        <dbReference type="Ensembl" id="ENSCPGP00000005807.1"/>
    </source>
</evidence>
<dbReference type="SMART" id="SM00032">
    <property type="entry name" value="CCP"/>
    <property type="match status" value="2"/>
</dbReference>
<dbReference type="InterPro" id="IPR035976">
    <property type="entry name" value="Sushi/SCR/CCP_sf"/>
</dbReference>
<dbReference type="Proteomes" id="UP000694419">
    <property type="component" value="Unplaced"/>
</dbReference>
<dbReference type="Gene3D" id="2.10.70.10">
    <property type="entry name" value="Complement Module, domain 1"/>
    <property type="match status" value="2"/>
</dbReference>
<reference evidence="7" key="1">
    <citation type="submission" date="2025-08" db="UniProtKB">
        <authorList>
            <consortium name="Ensembl"/>
        </authorList>
    </citation>
    <scope>IDENTIFICATION</scope>
</reference>
<dbReference type="SUPFAM" id="SSF57535">
    <property type="entry name" value="Complement control module/SCR domain"/>
    <property type="match status" value="2"/>
</dbReference>
<dbReference type="InterPro" id="IPR051503">
    <property type="entry name" value="ComplSys_Reg/VirEntry_Med"/>
</dbReference>
<name>A0A8C3JEF6_9CHAR</name>
<dbReference type="Pfam" id="PF00084">
    <property type="entry name" value="Sushi"/>
    <property type="match status" value="2"/>
</dbReference>
<dbReference type="AlphaFoldDB" id="A0A8C3JEF6"/>
<feature type="disulfide bond" evidence="5">
    <location>
        <begin position="78"/>
        <end position="121"/>
    </location>
</feature>
<keyword evidence="8" id="KW-1185">Reference proteome</keyword>
<evidence type="ECO:0000256" key="1">
    <source>
        <dbReference type="ARBA" id="ARBA00004328"/>
    </source>
</evidence>
<evidence type="ECO:0000256" key="4">
    <source>
        <dbReference type="ARBA" id="ARBA00023157"/>
    </source>
</evidence>
<feature type="disulfide bond" evidence="5">
    <location>
        <begin position="19"/>
        <end position="62"/>
    </location>
</feature>
<dbReference type="PROSITE" id="PS50923">
    <property type="entry name" value="SUSHI"/>
    <property type="match status" value="2"/>
</dbReference>
<dbReference type="Ensembl" id="ENSCPGT00000006391.1">
    <property type="protein sequence ID" value="ENSCPGP00000005807.1"/>
    <property type="gene ID" value="ENSCPGG00000004149.1"/>
</dbReference>
<protein>
    <recommendedName>
        <fullName evidence="6">Sushi domain-containing protein</fullName>
    </recommendedName>
</protein>
<evidence type="ECO:0000259" key="6">
    <source>
        <dbReference type="PROSITE" id="PS50923"/>
    </source>
</evidence>
<organism evidence="7 8">
    <name type="scientific">Calidris pygmaea</name>
    <name type="common">Spoon-billed sandpiper</name>
    <dbReference type="NCBI Taxonomy" id="425635"/>
    <lineage>
        <taxon>Eukaryota</taxon>
        <taxon>Metazoa</taxon>
        <taxon>Chordata</taxon>
        <taxon>Craniata</taxon>
        <taxon>Vertebrata</taxon>
        <taxon>Euteleostomi</taxon>
        <taxon>Archelosauria</taxon>
        <taxon>Archosauria</taxon>
        <taxon>Dinosauria</taxon>
        <taxon>Saurischia</taxon>
        <taxon>Theropoda</taxon>
        <taxon>Coelurosauria</taxon>
        <taxon>Aves</taxon>
        <taxon>Neognathae</taxon>
        <taxon>Neoaves</taxon>
        <taxon>Charadriiformes</taxon>
        <taxon>Scolopacidae</taxon>
        <taxon>Calidris</taxon>
    </lineage>
</organism>
<evidence type="ECO:0000256" key="5">
    <source>
        <dbReference type="PROSITE-ProRule" id="PRU00302"/>
    </source>
</evidence>
<comment type="subcellular location">
    <subcellularLocation>
        <location evidence="1">Virion</location>
    </subcellularLocation>
</comment>
<dbReference type="PANTHER" id="PTHR45785:SF2">
    <property type="entry name" value="COMPLEMENT FACTOR H-RELATED"/>
    <property type="match status" value="1"/>
</dbReference>
<accession>A0A8C3JEF6</accession>
<dbReference type="CDD" id="cd00033">
    <property type="entry name" value="CCP"/>
    <property type="match status" value="2"/>
</dbReference>
<evidence type="ECO:0000313" key="8">
    <source>
        <dbReference type="Proteomes" id="UP000694419"/>
    </source>
</evidence>
<feature type="domain" description="Sushi" evidence="6">
    <location>
        <begin position="17"/>
        <end position="75"/>
    </location>
</feature>
<keyword evidence="2 5" id="KW-0768">Sushi</keyword>
<keyword evidence="4 5" id="KW-1015">Disulfide bond</keyword>
<keyword evidence="3" id="KW-0732">Signal</keyword>
<comment type="caution">
    <text evidence="5">Lacks conserved residue(s) required for the propagation of feature annotation.</text>
</comment>
<feature type="domain" description="Sushi" evidence="6">
    <location>
        <begin position="76"/>
        <end position="134"/>
    </location>
</feature>
<proteinExistence type="predicted"/>
<dbReference type="InterPro" id="IPR000436">
    <property type="entry name" value="Sushi_SCR_CCP_dom"/>
</dbReference>